<evidence type="ECO:0000259" key="6">
    <source>
        <dbReference type="Pfam" id="PF25990"/>
    </source>
</evidence>
<dbReference type="STRING" id="1459.AF332_00540"/>
<feature type="domain" description="YknX-like beta-barrel" evidence="6">
    <location>
        <begin position="218"/>
        <end position="296"/>
    </location>
</feature>
<feature type="region of interest" description="Disordered" evidence="2">
    <location>
        <begin position="123"/>
        <end position="145"/>
    </location>
</feature>
<comment type="similarity">
    <text evidence="1">Belongs to the membrane fusion protein (MFP) (TC 8.A.1) family.</text>
</comment>
<keyword evidence="8" id="KW-1185">Reference proteome</keyword>
<dbReference type="EMBL" id="LGUF01000007">
    <property type="protein sequence ID" value="KON85504.1"/>
    <property type="molecule type" value="Genomic_DNA"/>
</dbReference>
<evidence type="ECO:0000256" key="2">
    <source>
        <dbReference type="SAM" id="MobiDB-lite"/>
    </source>
</evidence>
<evidence type="ECO:0000259" key="5">
    <source>
        <dbReference type="Pfam" id="PF25989"/>
    </source>
</evidence>
<evidence type="ECO:0000259" key="3">
    <source>
        <dbReference type="Pfam" id="PF25982"/>
    </source>
</evidence>
<dbReference type="Gene3D" id="2.40.420.20">
    <property type="match status" value="1"/>
</dbReference>
<dbReference type="Proteomes" id="UP000037109">
    <property type="component" value="Unassembled WGS sequence"/>
</dbReference>
<comment type="caution">
    <text evidence="7">The sequence shown here is derived from an EMBL/GenBank/DDBJ whole genome shotgun (WGS) entry which is preliminary data.</text>
</comment>
<sequence>MKKKVWIAIGIAAVFLLMAGVSVYRQAFAKGPELKTAYPVQEEITEQIMIPGTVKLVNEQKVYASPEKGEIKELLVEEGDSVKKGEVLAKFDEQALTLELEKVNLQAESGYLKISQLEKQEDQLGDKEKELRKQAGKKEADKQIQPERDQLKLEKRLANLELSQVLLQKKDIEERLGELEIKSSIDGEVLQVNKETSSDPASAGKPVIYIGDLKAIGASGLLSEFDSLKVREGQTAILRSDAIPEKEWKGEVSEVADMPEESQAVNPAENSAPQYRVGITVKDMSLKPGFQLIMEIETDKKKALTVPATAVITGDSSVYVFVVKDQKSYKQEVETGVASGNKIEITSGLDETDLIITDPSEQLKDGMEVDVK</sequence>
<dbReference type="GO" id="GO:0015562">
    <property type="term" value="F:efflux transmembrane transporter activity"/>
    <property type="evidence" value="ECO:0007669"/>
    <property type="project" value="TreeGrafter"/>
</dbReference>
<dbReference type="Pfam" id="PF25982">
    <property type="entry name" value="HH_YknX"/>
    <property type="match status" value="1"/>
</dbReference>
<dbReference type="GO" id="GO:1990281">
    <property type="term" value="C:efflux pump complex"/>
    <property type="evidence" value="ECO:0007669"/>
    <property type="project" value="TreeGrafter"/>
</dbReference>
<name>A0A0M0G6P6_SPOGL</name>
<proteinExistence type="inferred from homology"/>
<dbReference type="Gene3D" id="2.40.30.170">
    <property type="match status" value="1"/>
</dbReference>
<dbReference type="Gene3D" id="2.40.50.100">
    <property type="match status" value="1"/>
</dbReference>
<reference evidence="8" key="1">
    <citation type="submission" date="2015-07" db="EMBL/GenBank/DDBJ databases">
        <title>Fjat-10036 dsm4.</title>
        <authorList>
            <person name="Liu B."/>
            <person name="Wang J."/>
            <person name="Zhu Y."/>
            <person name="Liu G."/>
            <person name="Chen Q."/>
            <person name="Chen Z."/>
            <person name="Lan J."/>
            <person name="Che J."/>
            <person name="Ge C."/>
            <person name="Shi H."/>
            <person name="Pan Z."/>
            <person name="Liu X."/>
        </authorList>
    </citation>
    <scope>NUCLEOTIDE SEQUENCE [LARGE SCALE GENOMIC DNA]</scope>
    <source>
        <strain evidence="8">DSM 4</strain>
    </source>
</reference>
<dbReference type="Pfam" id="PF25990">
    <property type="entry name" value="Beta-barrel_YknX"/>
    <property type="match status" value="1"/>
</dbReference>
<dbReference type="InterPro" id="IPR058639">
    <property type="entry name" value="BSH_YknX-like"/>
</dbReference>
<dbReference type="OrthoDB" id="85226at2"/>
<feature type="domain" description="YknX-like alpha-helical hairpin" evidence="3">
    <location>
        <begin position="95"/>
        <end position="177"/>
    </location>
</feature>
<accession>A0A0M0G6P6</accession>
<organism evidence="7 8">
    <name type="scientific">Sporosarcina globispora</name>
    <name type="common">Bacillus globisporus</name>
    <dbReference type="NCBI Taxonomy" id="1459"/>
    <lineage>
        <taxon>Bacteria</taxon>
        <taxon>Bacillati</taxon>
        <taxon>Bacillota</taxon>
        <taxon>Bacilli</taxon>
        <taxon>Bacillales</taxon>
        <taxon>Caryophanaceae</taxon>
        <taxon>Sporosarcina</taxon>
    </lineage>
</organism>
<dbReference type="PRINTS" id="PR01490">
    <property type="entry name" value="RTXTOXIND"/>
</dbReference>
<protein>
    <submittedName>
        <fullName evidence="7">Permease</fullName>
    </submittedName>
</protein>
<evidence type="ECO:0000313" key="8">
    <source>
        <dbReference type="Proteomes" id="UP000037109"/>
    </source>
</evidence>
<dbReference type="InterPro" id="IPR006143">
    <property type="entry name" value="RND_pump_MFP"/>
</dbReference>
<dbReference type="AlphaFoldDB" id="A0A0M0G6P6"/>
<dbReference type="InterPro" id="IPR058637">
    <property type="entry name" value="YknX-like_C"/>
</dbReference>
<dbReference type="Pfam" id="PF25989">
    <property type="entry name" value="YknX_C"/>
    <property type="match status" value="1"/>
</dbReference>
<dbReference type="PANTHER" id="PTHR30469:SF33">
    <property type="entry name" value="SLR1207 PROTEIN"/>
    <property type="match status" value="1"/>
</dbReference>
<dbReference type="Pfam" id="PF25984">
    <property type="entry name" value="BSH_YknX"/>
    <property type="match status" value="1"/>
</dbReference>
<feature type="domain" description="YknX-like barrel-sandwich hybrid" evidence="4">
    <location>
        <begin position="60"/>
        <end position="211"/>
    </location>
</feature>
<gene>
    <name evidence="7" type="ORF">AF332_00540</name>
</gene>
<feature type="domain" description="YknX-like C-terminal permuted SH3-like" evidence="5">
    <location>
        <begin position="303"/>
        <end position="371"/>
    </location>
</feature>
<dbReference type="InterPro" id="IPR058638">
    <property type="entry name" value="HH_YknX-like"/>
</dbReference>
<dbReference type="InterPro" id="IPR058636">
    <property type="entry name" value="Beta-barrel_YknX"/>
</dbReference>
<dbReference type="PANTHER" id="PTHR30469">
    <property type="entry name" value="MULTIDRUG RESISTANCE PROTEIN MDTA"/>
    <property type="match status" value="1"/>
</dbReference>
<dbReference type="RefSeq" id="WP_053432898.1">
    <property type="nucleotide sequence ID" value="NZ_LGUF01000007.1"/>
</dbReference>
<evidence type="ECO:0000259" key="4">
    <source>
        <dbReference type="Pfam" id="PF25984"/>
    </source>
</evidence>
<evidence type="ECO:0000256" key="1">
    <source>
        <dbReference type="ARBA" id="ARBA00009477"/>
    </source>
</evidence>
<dbReference type="NCBIfam" id="TIGR01730">
    <property type="entry name" value="RND_mfp"/>
    <property type="match status" value="1"/>
</dbReference>
<dbReference type="PATRIC" id="fig|1459.3.peg.144"/>
<evidence type="ECO:0000313" key="7">
    <source>
        <dbReference type="EMBL" id="KON85504.1"/>
    </source>
</evidence>